<evidence type="ECO:0000313" key="3">
    <source>
        <dbReference type="EMBL" id="MYZ46220.1"/>
    </source>
</evidence>
<feature type="domain" description="Hydantoinase B/oxoprolinase" evidence="2">
    <location>
        <begin position="17"/>
        <end position="543"/>
    </location>
</feature>
<dbReference type="InterPro" id="IPR003692">
    <property type="entry name" value="Hydantoinase_B"/>
</dbReference>
<proteinExistence type="predicted"/>
<dbReference type="PANTHER" id="PTHR11365">
    <property type="entry name" value="5-OXOPROLINASE RELATED"/>
    <property type="match status" value="1"/>
</dbReference>
<comment type="caution">
    <text evidence="3">The sequence shown here is derived from an EMBL/GenBank/DDBJ whole genome shotgun (WGS) entry which is preliminary data.</text>
</comment>
<feature type="region of interest" description="Disordered" evidence="1">
    <location>
        <begin position="531"/>
        <end position="575"/>
    </location>
</feature>
<dbReference type="Pfam" id="PF02538">
    <property type="entry name" value="Hydantoinase_B"/>
    <property type="match status" value="1"/>
</dbReference>
<organism evidence="3 4">
    <name type="scientific">Propylenella binzhouense</name>
    <dbReference type="NCBI Taxonomy" id="2555902"/>
    <lineage>
        <taxon>Bacteria</taxon>
        <taxon>Pseudomonadati</taxon>
        <taxon>Pseudomonadota</taxon>
        <taxon>Alphaproteobacteria</taxon>
        <taxon>Hyphomicrobiales</taxon>
        <taxon>Propylenellaceae</taxon>
        <taxon>Propylenella</taxon>
    </lineage>
</organism>
<evidence type="ECO:0000259" key="2">
    <source>
        <dbReference type="Pfam" id="PF02538"/>
    </source>
</evidence>
<protein>
    <submittedName>
        <fullName evidence="3">Hydantoinase B/oxoprolinase family protein</fullName>
    </submittedName>
</protein>
<dbReference type="RefSeq" id="WP_161138565.1">
    <property type="nucleotide sequence ID" value="NZ_SPKJ01000001.1"/>
</dbReference>
<evidence type="ECO:0000256" key="1">
    <source>
        <dbReference type="SAM" id="MobiDB-lite"/>
    </source>
</evidence>
<dbReference type="GO" id="GO:0006749">
    <property type="term" value="P:glutathione metabolic process"/>
    <property type="evidence" value="ECO:0007669"/>
    <property type="project" value="TreeGrafter"/>
</dbReference>
<feature type="compositionally biased region" description="Polar residues" evidence="1">
    <location>
        <begin position="546"/>
        <end position="559"/>
    </location>
</feature>
<accession>A0A964WRW5</accession>
<dbReference type="AlphaFoldDB" id="A0A964WRW5"/>
<gene>
    <name evidence="3" type="ORF">E4O86_00575</name>
</gene>
<dbReference type="PANTHER" id="PTHR11365:SF23">
    <property type="entry name" value="HYPOTHETICAL 5-OXOPROLINASE (EUROFUNG)-RELATED"/>
    <property type="match status" value="1"/>
</dbReference>
<keyword evidence="4" id="KW-1185">Reference proteome</keyword>
<dbReference type="GO" id="GO:0005829">
    <property type="term" value="C:cytosol"/>
    <property type="evidence" value="ECO:0007669"/>
    <property type="project" value="TreeGrafter"/>
</dbReference>
<evidence type="ECO:0000313" key="4">
    <source>
        <dbReference type="Proteomes" id="UP000773614"/>
    </source>
</evidence>
<dbReference type="GO" id="GO:0017168">
    <property type="term" value="F:5-oxoprolinase (ATP-hydrolyzing) activity"/>
    <property type="evidence" value="ECO:0007669"/>
    <property type="project" value="TreeGrafter"/>
</dbReference>
<dbReference type="Proteomes" id="UP000773614">
    <property type="component" value="Unassembled WGS sequence"/>
</dbReference>
<sequence>MSLPAYMTDAAARPELDAVTLEIILSGLRSIADETYIALMKSAFSTNIKERNDHSTALIDIHGRMLCLCEKSQPIHLSSMLGLTGALLRKYPLEAFRPGDIFIANDPYVADGSHLPDVNFSMPVFVDGKLICFMCNIAHHADIGGMAPGSMSGGMTEIYQEGLRIPPVRLFSGYELQQDILDLVLLNARVPDERHGDYNAQIAACRLGERRVHELAAQHGLAALEAAFAQILARSYGRMIRAIEQVPPGSYVFEDVMDDDGFGAINMPIRLRVTVGDPADEGRIRCDFTGSHPMVRGNINVPYRALQSSVVYAMRALLDPNIPSNQGMLDAIDIVAPAGSMLHATFPAAVAGRANTCQRVIDVVLGALAPALPDRAVGAANGANTMVVFAGRDAQTGKDYVYLETVGGGFGGRAGKDGKDGVQVHLINTSNLPVEAIETEYPLLAEAYEFVEDSGGAGRHRGGLGLRRTIRPVGHTAQFTGQGERFLNAPWGIFGGTEGGRGRFYMQDGEGRQDLPTKPGLTPVTPDQSITVETAGAGGYGAPQARSPQSVQADLSSGKYTPDYLARHYPQFEEP</sequence>
<dbReference type="OrthoDB" id="9761586at2"/>
<dbReference type="EMBL" id="SPKJ01000001">
    <property type="protein sequence ID" value="MYZ46220.1"/>
    <property type="molecule type" value="Genomic_DNA"/>
</dbReference>
<dbReference type="InterPro" id="IPR045079">
    <property type="entry name" value="Oxoprolinase-like"/>
</dbReference>
<name>A0A964WRW5_9HYPH</name>
<reference evidence="3" key="1">
    <citation type="submission" date="2019-03" db="EMBL/GenBank/DDBJ databases">
        <title>Afifella sp. nov., isolated from activated sludge.</title>
        <authorList>
            <person name="Li Q."/>
            <person name="Liu Y."/>
        </authorList>
    </citation>
    <scope>NUCLEOTIDE SEQUENCE</scope>
    <source>
        <strain evidence="3">L72</strain>
    </source>
</reference>